<dbReference type="InterPro" id="IPR005702">
    <property type="entry name" value="Wzc-like_C"/>
</dbReference>
<dbReference type="SUPFAM" id="SSF160246">
    <property type="entry name" value="EspE N-terminal domain-like"/>
    <property type="match status" value="1"/>
</dbReference>
<dbReference type="Gene3D" id="3.40.50.300">
    <property type="entry name" value="P-loop containing nucleotide triphosphate hydrolases"/>
    <property type="match status" value="1"/>
</dbReference>
<feature type="region of interest" description="Disordered" evidence="3">
    <location>
        <begin position="1"/>
        <end position="75"/>
    </location>
</feature>
<organism evidence="4 5">
    <name type="scientific">Bordetella trematum</name>
    <dbReference type="NCBI Taxonomy" id="123899"/>
    <lineage>
        <taxon>Bacteria</taxon>
        <taxon>Pseudomonadati</taxon>
        <taxon>Pseudomonadota</taxon>
        <taxon>Betaproteobacteria</taxon>
        <taxon>Burkholderiales</taxon>
        <taxon>Alcaligenaceae</taxon>
        <taxon>Bordetella</taxon>
    </lineage>
</organism>
<dbReference type="PANTHER" id="PTHR32309:SF31">
    <property type="entry name" value="CAPSULAR EXOPOLYSACCHARIDE FAMILY"/>
    <property type="match status" value="1"/>
</dbReference>
<dbReference type="GeneID" id="56590306"/>
<evidence type="ECO:0000256" key="1">
    <source>
        <dbReference type="ARBA" id="ARBA00022741"/>
    </source>
</evidence>
<dbReference type="AlphaFoldDB" id="A0A157SKH3"/>
<name>A0A157SKH3_9BORD</name>
<evidence type="ECO:0000256" key="2">
    <source>
        <dbReference type="ARBA" id="ARBA00022840"/>
    </source>
</evidence>
<dbReference type="EC" id="2.7.10.2" evidence="4"/>
<dbReference type="PATRIC" id="fig|123899.6.peg.2423"/>
<dbReference type="RefSeq" id="WP_261341899.1">
    <property type="nucleotide sequence ID" value="NZ_CP016340.1"/>
</dbReference>
<sequence length="455" mass="47406">MNDSALRNLFDRLKQPQAGASAPVPPAAQARVAPSPFEAGPGPAQAAAPTPAPAMPEAGSPPPAAASPDRAQGTPAGASIAVAVDPFAAAAPPGVRPEAVSQARMAPPLRRPTPRPVAAPPAVPPAAGPAATPSAALSQPAVDAAAPAAAGPEQGAAAEKMGERFLRLGLLTEAQVQRVVQLQQAERLRFGQAAVKLGLVSESRVQEVLAEQYQYDVASPARQAAHHFELAIAAAPYSQEAEAIRQLRSEISIRLQDLPKLALAIVSPQDGEGRGYLAASLAIAFAQTGRSTLLVNADLRASGQRDLLGGSDGPGLSAMLAGRAQPGFSRPVAGFPKLAVLDAGPQPPNPAELLREPALDRVLTAYADRFEIFILNTPAAGESADAQSIGRQVDACLMVVRKDVTRLNELERVTEVLESAGVRLLGAVYNEFEHRPQGLRQWLRKMLRGSARARR</sequence>
<evidence type="ECO:0000313" key="4">
    <source>
        <dbReference type="EMBL" id="SAI70761.1"/>
    </source>
</evidence>
<feature type="compositionally biased region" description="Low complexity" evidence="3">
    <location>
        <begin position="128"/>
        <end position="156"/>
    </location>
</feature>
<dbReference type="SUPFAM" id="SSF52540">
    <property type="entry name" value="P-loop containing nucleoside triphosphate hydrolases"/>
    <property type="match status" value="1"/>
</dbReference>
<accession>A0A157SKH3</accession>
<dbReference type="PANTHER" id="PTHR32309">
    <property type="entry name" value="TYROSINE-PROTEIN KINASE"/>
    <property type="match status" value="1"/>
</dbReference>
<dbReference type="Proteomes" id="UP000076825">
    <property type="component" value="Chromosome 1"/>
</dbReference>
<dbReference type="eggNOG" id="COG0489">
    <property type="taxonomic scope" value="Bacteria"/>
</dbReference>
<dbReference type="InterPro" id="IPR027417">
    <property type="entry name" value="P-loop_NTPase"/>
</dbReference>
<gene>
    <name evidence="4" type="primary">ywqD</name>
    <name evidence="4" type="ORF">SAMEA3906487_02436</name>
</gene>
<evidence type="ECO:0000256" key="3">
    <source>
        <dbReference type="SAM" id="MobiDB-lite"/>
    </source>
</evidence>
<dbReference type="KEGG" id="btrm:SAMEA390648702436"/>
<keyword evidence="2" id="KW-0067">ATP-binding</keyword>
<feature type="compositionally biased region" description="Low complexity" evidence="3">
    <location>
        <begin position="16"/>
        <end position="49"/>
    </location>
</feature>
<dbReference type="STRING" id="123899.SAMEA3906487_02436"/>
<evidence type="ECO:0000313" key="5">
    <source>
        <dbReference type="Proteomes" id="UP000076825"/>
    </source>
</evidence>
<dbReference type="EMBL" id="LT546645">
    <property type="protein sequence ID" value="SAI70761.1"/>
    <property type="molecule type" value="Genomic_DNA"/>
</dbReference>
<feature type="compositionally biased region" description="Pro residues" evidence="3">
    <location>
        <begin position="109"/>
        <end position="127"/>
    </location>
</feature>
<keyword evidence="1" id="KW-0547">Nucleotide-binding</keyword>
<protein>
    <submittedName>
        <fullName evidence="4">Capsular polysaccharide biosynthesis protein</fullName>
        <ecNumber evidence="4">2.7.10.2</ecNumber>
    </submittedName>
</protein>
<keyword evidence="5" id="KW-1185">Reference proteome</keyword>
<dbReference type="CDD" id="cd05387">
    <property type="entry name" value="BY-kinase"/>
    <property type="match status" value="1"/>
</dbReference>
<dbReference type="NCBIfam" id="TIGR01007">
    <property type="entry name" value="eps_fam"/>
    <property type="match status" value="1"/>
</dbReference>
<dbReference type="GO" id="GO:0004715">
    <property type="term" value="F:non-membrane spanning protein tyrosine kinase activity"/>
    <property type="evidence" value="ECO:0007669"/>
    <property type="project" value="UniProtKB-EC"/>
</dbReference>
<dbReference type="InterPro" id="IPR037257">
    <property type="entry name" value="T2SS_E_N_sf"/>
</dbReference>
<feature type="compositionally biased region" description="Pro residues" evidence="3">
    <location>
        <begin position="50"/>
        <end position="65"/>
    </location>
</feature>
<feature type="region of interest" description="Disordered" evidence="3">
    <location>
        <begin position="91"/>
        <end position="156"/>
    </location>
</feature>
<keyword evidence="4" id="KW-0808">Transferase</keyword>
<dbReference type="GO" id="GO:0005524">
    <property type="term" value="F:ATP binding"/>
    <property type="evidence" value="ECO:0007669"/>
    <property type="project" value="UniProtKB-KW"/>
</dbReference>
<dbReference type="InterPro" id="IPR050445">
    <property type="entry name" value="Bact_polysacc_biosynth/exp"/>
</dbReference>
<reference evidence="4 5" key="1">
    <citation type="submission" date="2016-04" db="EMBL/GenBank/DDBJ databases">
        <authorList>
            <consortium name="Pathogen Informatics"/>
        </authorList>
    </citation>
    <scope>NUCLEOTIDE SEQUENCE [LARGE SCALE GENOMIC DNA]</scope>
    <source>
        <strain evidence="4 5">H044680328</strain>
    </source>
</reference>
<proteinExistence type="predicted"/>